<evidence type="ECO:0000256" key="3">
    <source>
        <dbReference type="ARBA" id="ARBA00004370"/>
    </source>
</evidence>
<evidence type="ECO:0000259" key="15">
    <source>
        <dbReference type="Pfam" id="PF01180"/>
    </source>
</evidence>
<dbReference type="InterPro" id="IPR005720">
    <property type="entry name" value="Dihydroorotate_DH_cat"/>
</dbReference>
<dbReference type="PROSITE" id="PS00911">
    <property type="entry name" value="DHODEHASE_1"/>
    <property type="match status" value="1"/>
</dbReference>
<dbReference type="SUPFAM" id="SSF51395">
    <property type="entry name" value="FMN-linked oxidoreductases"/>
    <property type="match status" value="1"/>
</dbReference>
<evidence type="ECO:0000256" key="4">
    <source>
        <dbReference type="ARBA" id="ARBA00005161"/>
    </source>
</evidence>
<evidence type="ECO:0000256" key="11">
    <source>
        <dbReference type="ARBA" id="ARBA00023002"/>
    </source>
</evidence>
<comment type="pathway">
    <text evidence="4">Pyrimidine metabolism; UMP biosynthesis via de novo pathway; orotate from (S)-dihydroorotate (quinone route): step 1/1.</text>
</comment>
<dbReference type="RefSeq" id="WP_235702694.1">
    <property type="nucleotide sequence ID" value="NZ_JAKGBZ010000002.1"/>
</dbReference>
<evidence type="ECO:0000256" key="9">
    <source>
        <dbReference type="ARBA" id="ARBA00022643"/>
    </source>
</evidence>
<comment type="catalytic activity">
    <reaction evidence="13">
        <text>(S)-dihydroorotate + a quinone = orotate + a quinol</text>
        <dbReference type="Rhea" id="RHEA:30187"/>
        <dbReference type="ChEBI" id="CHEBI:24646"/>
        <dbReference type="ChEBI" id="CHEBI:30839"/>
        <dbReference type="ChEBI" id="CHEBI:30864"/>
        <dbReference type="ChEBI" id="CHEBI:132124"/>
        <dbReference type="EC" id="1.3.5.2"/>
    </reaction>
</comment>
<protein>
    <recommendedName>
        <fullName evidence="7 14">Dihydroorotate dehydrogenase (quinone)</fullName>
        <ecNumber evidence="6 14">1.3.5.2</ecNumber>
    </recommendedName>
</protein>
<dbReference type="PANTHER" id="PTHR48109:SF4">
    <property type="entry name" value="DIHYDROOROTATE DEHYDROGENASE (QUINONE), MITOCHONDRIAL"/>
    <property type="match status" value="1"/>
</dbReference>
<dbReference type="CDD" id="cd04738">
    <property type="entry name" value="DHOD_2_like"/>
    <property type="match status" value="1"/>
</dbReference>
<dbReference type="Pfam" id="PF01180">
    <property type="entry name" value="DHO_dh"/>
    <property type="match status" value="1"/>
</dbReference>
<keyword evidence="9" id="KW-0288">FMN</keyword>
<keyword evidence="10" id="KW-0665">Pyrimidine biosynthesis</keyword>
<evidence type="ECO:0000256" key="10">
    <source>
        <dbReference type="ARBA" id="ARBA00022975"/>
    </source>
</evidence>
<dbReference type="NCBIfam" id="TIGR01036">
    <property type="entry name" value="pyrD_sub2"/>
    <property type="match status" value="1"/>
</dbReference>
<dbReference type="NCBIfam" id="NF003652">
    <property type="entry name" value="PRK05286.2-5"/>
    <property type="match status" value="1"/>
</dbReference>
<evidence type="ECO:0000256" key="1">
    <source>
        <dbReference type="ARBA" id="ARBA00001917"/>
    </source>
</evidence>
<evidence type="ECO:0000256" key="8">
    <source>
        <dbReference type="ARBA" id="ARBA00022630"/>
    </source>
</evidence>
<evidence type="ECO:0000256" key="7">
    <source>
        <dbReference type="ARBA" id="ARBA00018366"/>
    </source>
</evidence>
<comment type="caution">
    <text evidence="16">The sequence shown here is derived from an EMBL/GenBank/DDBJ whole genome shotgun (WGS) entry which is preliminary data.</text>
</comment>
<sequence length="364" mass="38048">MSLSGFVLPWLRRLEPETAHRIAIAGLRFGVAGGWDIAPDPRLAVSAFGRTLKNPIGLAAGFDKDAAALAGLSRLGFGFIEAGTATPRAQPGNSRPRLFRLAEDEALINRMGFNNRGIEAFSRNLARAANLAYQDRARVAIGANLGINKDGADPLVNYPALVRAVAPHADYIAINVSSPNTPGLRDLQAADRLAAILDAIARGAGAHPPLFVKLAPDLDEAALPELVAMAIGRGIAGLIVSNTTLARPESLRGAARGEAGGLSGAPLFARSTRMLARVRLLAGDRLTLIGVGGVATPEQAFAKFRAGASLVQVYTSFVYQGPAVIGRIVTGLGRLLDQYGCASLAETIGRDADRLSELELGHTG</sequence>
<keyword evidence="12" id="KW-0472">Membrane</keyword>
<comment type="cofactor">
    <cofactor evidence="1">
        <name>FMN</name>
        <dbReference type="ChEBI" id="CHEBI:58210"/>
    </cofactor>
</comment>
<keyword evidence="11 16" id="KW-0560">Oxidoreductase</keyword>
<feature type="domain" description="Dihydroorotate dehydrogenase catalytic" evidence="15">
    <location>
        <begin position="43"/>
        <end position="336"/>
    </location>
</feature>
<dbReference type="InterPro" id="IPR001295">
    <property type="entry name" value="Dihydroorotate_DH_CS"/>
</dbReference>
<evidence type="ECO:0000256" key="6">
    <source>
        <dbReference type="ARBA" id="ARBA00012791"/>
    </source>
</evidence>
<dbReference type="GO" id="GO:0106430">
    <property type="term" value="F:dihydroorotate dehydrogenase (quinone) activity"/>
    <property type="evidence" value="ECO:0007669"/>
    <property type="project" value="UniProtKB-EC"/>
</dbReference>
<accession>A0ABS9DRT5</accession>
<dbReference type="Proteomes" id="UP001521209">
    <property type="component" value="Unassembled WGS sequence"/>
</dbReference>
<dbReference type="InterPro" id="IPR005719">
    <property type="entry name" value="Dihydroorotate_DH_2"/>
</dbReference>
<evidence type="ECO:0000256" key="5">
    <source>
        <dbReference type="ARBA" id="ARBA00005359"/>
    </source>
</evidence>
<dbReference type="PANTHER" id="PTHR48109">
    <property type="entry name" value="DIHYDROOROTATE DEHYDROGENASE (QUINONE), MITOCHONDRIAL-RELATED"/>
    <property type="match status" value="1"/>
</dbReference>
<evidence type="ECO:0000256" key="13">
    <source>
        <dbReference type="ARBA" id="ARBA00048639"/>
    </source>
</evidence>
<keyword evidence="17" id="KW-1185">Reference proteome</keyword>
<dbReference type="InterPro" id="IPR013785">
    <property type="entry name" value="Aldolase_TIM"/>
</dbReference>
<organism evidence="16 17">
    <name type="scientific">Acidiphilium iwatense</name>
    <dbReference type="NCBI Taxonomy" id="768198"/>
    <lineage>
        <taxon>Bacteria</taxon>
        <taxon>Pseudomonadati</taxon>
        <taxon>Pseudomonadota</taxon>
        <taxon>Alphaproteobacteria</taxon>
        <taxon>Acetobacterales</taxon>
        <taxon>Acidocellaceae</taxon>
        <taxon>Acidiphilium</taxon>
    </lineage>
</organism>
<evidence type="ECO:0000256" key="2">
    <source>
        <dbReference type="ARBA" id="ARBA00003125"/>
    </source>
</evidence>
<dbReference type="EMBL" id="JAKGBZ010000002">
    <property type="protein sequence ID" value="MCF3945458.1"/>
    <property type="molecule type" value="Genomic_DNA"/>
</dbReference>
<evidence type="ECO:0000313" key="17">
    <source>
        <dbReference type="Proteomes" id="UP001521209"/>
    </source>
</evidence>
<keyword evidence="8" id="KW-0285">Flavoprotein</keyword>
<comment type="similarity">
    <text evidence="5">Belongs to the dihydroorotate dehydrogenase family. Type 2 subfamily.</text>
</comment>
<evidence type="ECO:0000256" key="14">
    <source>
        <dbReference type="NCBIfam" id="TIGR01036"/>
    </source>
</evidence>
<dbReference type="NCBIfam" id="NF003645">
    <property type="entry name" value="PRK05286.1-2"/>
    <property type="match status" value="1"/>
</dbReference>
<dbReference type="Gene3D" id="3.20.20.70">
    <property type="entry name" value="Aldolase class I"/>
    <property type="match status" value="1"/>
</dbReference>
<dbReference type="PROSITE" id="PS00912">
    <property type="entry name" value="DHODEHASE_2"/>
    <property type="match status" value="1"/>
</dbReference>
<gene>
    <name evidence="16" type="ORF">L2A60_02010</name>
</gene>
<evidence type="ECO:0000313" key="16">
    <source>
        <dbReference type="EMBL" id="MCF3945458.1"/>
    </source>
</evidence>
<dbReference type="EC" id="1.3.5.2" evidence="6 14"/>
<reference evidence="16 17" key="1">
    <citation type="submission" date="2022-01" db="EMBL/GenBank/DDBJ databases">
        <authorList>
            <person name="Won M."/>
            <person name="Kim S.-J."/>
            <person name="Kwon S.-W."/>
        </authorList>
    </citation>
    <scope>NUCLEOTIDE SEQUENCE [LARGE SCALE GENOMIC DNA]</scope>
    <source>
        <strain evidence="16 17">KCTC 23505</strain>
    </source>
</reference>
<proteinExistence type="inferred from homology"/>
<name>A0ABS9DRT5_9PROT</name>
<dbReference type="InterPro" id="IPR050074">
    <property type="entry name" value="DHO_dehydrogenase"/>
</dbReference>
<evidence type="ECO:0000256" key="12">
    <source>
        <dbReference type="ARBA" id="ARBA00023136"/>
    </source>
</evidence>
<comment type="subcellular location">
    <subcellularLocation>
        <location evidence="3">Membrane</location>
    </subcellularLocation>
</comment>
<comment type="function">
    <text evidence="2">Catalyzes the conversion of dihydroorotate to orotate with quinone as electron acceptor.</text>
</comment>